<dbReference type="Proteomes" id="UP000887116">
    <property type="component" value="Unassembled WGS sequence"/>
</dbReference>
<accession>A0A8X6FRX5</accession>
<dbReference type="OrthoDB" id="10405683at2759"/>
<evidence type="ECO:0000313" key="1">
    <source>
        <dbReference type="EMBL" id="GFQ87263.1"/>
    </source>
</evidence>
<name>A0A8X6FRX5_TRICU</name>
<protein>
    <submittedName>
        <fullName evidence="1">Uncharacterized protein</fullName>
    </submittedName>
</protein>
<dbReference type="EMBL" id="BMAO01033136">
    <property type="protein sequence ID" value="GFQ87263.1"/>
    <property type="molecule type" value="Genomic_DNA"/>
</dbReference>
<proteinExistence type="predicted"/>
<dbReference type="AlphaFoldDB" id="A0A8X6FRX5"/>
<sequence length="245" mass="28613">MIPRRIHPVIHSFRAFNNWRLDDNCLRVRARAWPQFSGPPQPFDARDKNLFCATTTFHCRRQHPSPNWTCDCPVTPRHVMGFVLLKTVPLPFLFGKRFYLPFLLPLYSSDGGSWRSKVCQMAKVVLDYPPKITSLCWSKVFSKGVFFFFLSSRSVFRHVDDFDMFSSFLYSVKMLGFPSLINSMDGKGALRNVFFDRNNIVSSIVLLEEIRKNYTRNYMVYYVSVQDSSAELYSYHSNYMGLTRA</sequence>
<keyword evidence="2" id="KW-1185">Reference proteome</keyword>
<organism evidence="1 2">
    <name type="scientific">Trichonephila clavata</name>
    <name type="common">Joro spider</name>
    <name type="synonym">Nephila clavata</name>
    <dbReference type="NCBI Taxonomy" id="2740835"/>
    <lineage>
        <taxon>Eukaryota</taxon>
        <taxon>Metazoa</taxon>
        <taxon>Ecdysozoa</taxon>
        <taxon>Arthropoda</taxon>
        <taxon>Chelicerata</taxon>
        <taxon>Arachnida</taxon>
        <taxon>Araneae</taxon>
        <taxon>Araneomorphae</taxon>
        <taxon>Entelegynae</taxon>
        <taxon>Araneoidea</taxon>
        <taxon>Nephilidae</taxon>
        <taxon>Trichonephila</taxon>
    </lineage>
</organism>
<reference evidence="1" key="1">
    <citation type="submission" date="2020-07" db="EMBL/GenBank/DDBJ databases">
        <title>Multicomponent nature underlies the extraordinary mechanical properties of spider dragline silk.</title>
        <authorList>
            <person name="Kono N."/>
            <person name="Nakamura H."/>
            <person name="Mori M."/>
            <person name="Yoshida Y."/>
            <person name="Ohtoshi R."/>
            <person name="Malay A.D."/>
            <person name="Moran D.A.P."/>
            <person name="Tomita M."/>
            <person name="Numata K."/>
            <person name="Arakawa K."/>
        </authorList>
    </citation>
    <scope>NUCLEOTIDE SEQUENCE</scope>
</reference>
<gene>
    <name evidence="1" type="ORF">TNCT_292451</name>
</gene>
<evidence type="ECO:0000313" key="2">
    <source>
        <dbReference type="Proteomes" id="UP000887116"/>
    </source>
</evidence>
<comment type="caution">
    <text evidence="1">The sequence shown here is derived from an EMBL/GenBank/DDBJ whole genome shotgun (WGS) entry which is preliminary data.</text>
</comment>